<dbReference type="EMBL" id="JAIVGD010000002">
    <property type="protein sequence ID" value="KAH0778680.1"/>
    <property type="molecule type" value="Genomic_DNA"/>
</dbReference>
<organism evidence="2 3">
    <name type="scientific">Solanum tuberosum</name>
    <name type="common">Potato</name>
    <dbReference type="NCBI Taxonomy" id="4113"/>
    <lineage>
        <taxon>Eukaryota</taxon>
        <taxon>Viridiplantae</taxon>
        <taxon>Streptophyta</taxon>
        <taxon>Embryophyta</taxon>
        <taxon>Tracheophyta</taxon>
        <taxon>Spermatophyta</taxon>
        <taxon>Magnoliopsida</taxon>
        <taxon>eudicotyledons</taxon>
        <taxon>Gunneridae</taxon>
        <taxon>Pentapetalae</taxon>
        <taxon>asterids</taxon>
        <taxon>lamiids</taxon>
        <taxon>Solanales</taxon>
        <taxon>Solanaceae</taxon>
        <taxon>Solanoideae</taxon>
        <taxon>Solaneae</taxon>
        <taxon>Solanum</taxon>
    </lineage>
</organism>
<reference evidence="2 3" key="1">
    <citation type="journal article" date="2021" name="bioRxiv">
        <title>Chromosome-scale and haplotype-resolved genome assembly of a tetraploid potato cultivar.</title>
        <authorList>
            <person name="Sun H."/>
            <person name="Jiao W.-B."/>
            <person name="Krause K."/>
            <person name="Campoy J.A."/>
            <person name="Goel M."/>
            <person name="Folz-Donahue K."/>
            <person name="Kukat C."/>
            <person name="Huettel B."/>
            <person name="Schneeberger K."/>
        </authorList>
    </citation>
    <scope>NUCLEOTIDE SEQUENCE [LARGE SCALE GENOMIC DNA]</scope>
    <source>
        <strain evidence="2">SolTubOtavaFocal</strain>
        <tissue evidence="2">Leaves</tissue>
    </source>
</reference>
<evidence type="ECO:0000256" key="1">
    <source>
        <dbReference type="SAM" id="MobiDB-lite"/>
    </source>
</evidence>
<accession>A0ABQ7WF90</accession>
<comment type="caution">
    <text evidence="2">The sequence shown here is derived from an EMBL/GenBank/DDBJ whole genome shotgun (WGS) entry which is preliminary data.</text>
</comment>
<evidence type="ECO:0000313" key="3">
    <source>
        <dbReference type="Proteomes" id="UP000826656"/>
    </source>
</evidence>
<proteinExistence type="predicted"/>
<evidence type="ECO:0000313" key="2">
    <source>
        <dbReference type="EMBL" id="KAH0778680.1"/>
    </source>
</evidence>
<protein>
    <submittedName>
        <fullName evidence="2">Uncharacterized protein</fullName>
    </submittedName>
</protein>
<gene>
    <name evidence="2" type="ORF">KY290_005107</name>
</gene>
<feature type="region of interest" description="Disordered" evidence="1">
    <location>
        <begin position="1"/>
        <end position="20"/>
    </location>
</feature>
<sequence>MGHVKSKPVKGPGPPVQKPVEEKVLTREERIAEMEKQNVLNGRVFDPEILIEFSMSTLLDSISLQSWDHMFEAPTPYLHEPEVREFYYKMDLLSDGGVRTTVKRATKRGNIKRARLPKKFLRGEYQLMFEFINKALEPMIEKRNVASAADLFLIEKLDELEAINLPAIMLEHMHMVMTGKSAKHGIPYGYLLNHMFKHFEVTLGQGVPYIVKQMFTVVSLLECECVKRKGKG</sequence>
<dbReference type="Proteomes" id="UP000826656">
    <property type="component" value="Unassembled WGS sequence"/>
</dbReference>
<name>A0ABQ7WF90_SOLTU</name>
<keyword evidence="3" id="KW-1185">Reference proteome</keyword>